<keyword evidence="2" id="KW-0175">Coiled coil</keyword>
<evidence type="ECO:0000313" key="5">
    <source>
        <dbReference type="Proteomes" id="UP000654257"/>
    </source>
</evidence>
<dbReference type="AlphaFoldDB" id="A0A917CWY7"/>
<dbReference type="NCBIfam" id="TIGR01554">
    <property type="entry name" value="major_cap_HK97"/>
    <property type="match status" value="1"/>
</dbReference>
<protein>
    <submittedName>
        <fullName evidence="4">Phage capsid protein</fullName>
    </submittedName>
</protein>
<organism evidence="4 5">
    <name type="scientific">Rhodococcoides trifolii</name>
    <dbReference type="NCBI Taxonomy" id="908250"/>
    <lineage>
        <taxon>Bacteria</taxon>
        <taxon>Bacillati</taxon>
        <taxon>Actinomycetota</taxon>
        <taxon>Actinomycetes</taxon>
        <taxon>Mycobacteriales</taxon>
        <taxon>Nocardiaceae</taxon>
        <taxon>Rhodococcoides</taxon>
    </lineage>
</organism>
<dbReference type="InterPro" id="IPR024455">
    <property type="entry name" value="Phage_capsid"/>
</dbReference>
<evidence type="ECO:0000259" key="3">
    <source>
        <dbReference type="Pfam" id="PF05065"/>
    </source>
</evidence>
<comment type="caution">
    <text evidence="4">The sequence shown here is derived from an EMBL/GenBank/DDBJ whole genome shotgun (WGS) entry which is preliminary data.</text>
</comment>
<feature type="coiled-coil region" evidence="2">
    <location>
        <begin position="8"/>
        <end position="67"/>
    </location>
</feature>
<dbReference type="InterPro" id="IPR054612">
    <property type="entry name" value="Phage_capsid-like_C"/>
</dbReference>
<dbReference type="Proteomes" id="UP000654257">
    <property type="component" value="Unassembled WGS sequence"/>
</dbReference>
<gene>
    <name evidence="4" type="ORF">GCM10007304_14760</name>
</gene>
<reference evidence="4" key="2">
    <citation type="submission" date="2020-09" db="EMBL/GenBank/DDBJ databases">
        <authorList>
            <person name="Sun Q."/>
            <person name="Sedlacek I."/>
        </authorList>
    </citation>
    <scope>NUCLEOTIDE SEQUENCE</scope>
    <source>
        <strain evidence="4">CCM 7905</strain>
    </source>
</reference>
<dbReference type="Pfam" id="PF05065">
    <property type="entry name" value="Phage_capsid"/>
    <property type="match status" value="1"/>
</dbReference>
<comment type="subcellular location">
    <subcellularLocation>
        <location evidence="1">Virion</location>
    </subcellularLocation>
</comment>
<proteinExistence type="predicted"/>
<sequence>MKISKMNLAELKSYIAEARTEATELATRSEDLTGESADRFDTLESGLKEATARKAQIEARAESVKNGFAAGKVGFEDGAPGGFRTEVRDEKPSLKGALTLRSDQTLTQWNHDNGRTERAGITLDQIVRGLAVGWSGVPDEQRALVESTQSAGGVLVPTPVAASVIDVARAQARVLQAGATIVPMQSATSKIPRITNEGAARFYAEGEQRVPQDIAFDAVTLQAKSFERLILVSNELLADSDPSVGNVIEQSFSAQIAAGLDQAALYGTGAGSNPTGIANTAGVLQVAHGANGTALSNYDWLISAEGVIRANNWEPTAHIASPRTATNLALLKDSQGRYLDAPSTLAPILTSTNIPVNLTTGTSTTASQIVSGDFRQVLVGVRSDLKIRVLTERYADTGQTAFLATLRIDVQLAHPTAFVVDNGIL</sequence>
<dbReference type="RefSeq" id="WP_188544193.1">
    <property type="nucleotide sequence ID" value="NZ_BMCU01000002.1"/>
</dbReference>
<dbReference type="SUPFAM" id="SSF56563">
    <property type="entry name" value="Major capsid protein gp5"/>
    <property type="match status" value="1"/>
</dbReference>
<dbReference type="Gene3D" id="3.30.2320.10">
    <property type="entry name" value="hypothetical protein PF0899 domain"/>
    <property type="match status" value="1"/>
</dbReference>
<evidence type="ECO:0000256" key="1">
    <source>
        <dbReference type="ARBA" id="ARBA00004328"/>
    </source>
</evidence>
<reference evidence="4" key="1">
    <citation type="journal article" date="2014" name="Int. J. Syst. Evol. Microbiol.">
        <title>Complete genome sequence of Corynebacterium casei LMG S-19264T (=DSM 44701T), isolated from a smear-ripened cheese.</title>
        <authorList>
            <consortium name="US DOE Joint Genome Institute (JGI-PGF)"/>
            <person name="Walter F."/>
            <person name="Albersmeier A."/>
            <person name="Kalinowski J."/>
            <person name="Ruckert C."/>
        </authorList>
    </citation>
    <scope>NUCLEOTIDE SEQUENCE</scope>
    <source>
        <strain evidence="4">CCM 7905</strain>
    </source>
</reference>
<dbReference type="Gene3D" id="3.30.2400.10">
    <property type="entry name" value="Major capsid protein gp5"/>
    <property type="match status" value="1"/>
</dbReference>
<dbReference type="EMBL" id="BMCU01000002">
    <property type="protein sequence ID" value="GGG01800.1"/>
    <property type="molecule type" value="Genomic_DNA"/>
</dbReference>
<evidence type="ECO:0000256" key="2">
    <source>
        <dbReference type="SAM" id="Coils"/>
    </source>
</evidence>
<accession>A0A917CWY7</accession>
<name>A0A917CWY7_9NOCA</name>
<evidence type="ECO:0000313" key="4">
    <source>
        <dbReference type="EMBL" id="GGG01800.1"/>
    </source>
</evidence>
<keyword evidence="5" id="KW-1185">Reference proteome</keyword>
<feature type="domain" description="Phage capsid-like C-terminal" evidence="3">
    <location>
        <begin position="152"/>
        <end position="420"/>
    </location>
</feature>